<accession>A0A8J2MIV2</accession>
<dbReference type="PANTHER" id="PTHR13475">
    <property type="entry name" value="NEUGRIN"/>
    <property type="match status" value="1"/>
</dbReference>
<organism evidence="1 2">
    <name type="scientific">Cotesia congregata</name>
    <name type="common">Parasitoid wasp</name>
    <name type="synonym">Apanteles congregatus</name>
    <dbReference type="NCBI Taxonomy" id="51543"/>
    <lineage>
        <taxon>Eukaryota</taxon>
        <taxon>Metazoa</taxon>
        <taxon>Ecdysozoa</taxon>
        <taxon>Arthropoda</taxon>
        <taxon>Hexapoda</taxon>
        <taxon>Insecta</taxon>
        <taxon>Pterygota</taxon>
        <taxon>Neoptera</taxon>
        <taxon>Endopterygota</taxon>
        <taxon>Hymenoptera</taxon>
        <taxon>Apocrita</taxon>
        <taxon>Ichneumonoidea</taxon>
        <taxon>Braconidae</taxon>
        <taxon>Microgastrinae</taxon>
        <taxon>Cotesia</taxon>
    </lineage>
</organism>
<dbReference type="Proteomes" id="UP000786811">
    <property type="component" value="Unassembled WGS sequence"/>
</dbReference>
<dbReference type="Pfam" id="PF06413">
    <property type="entry name" value="Neugrin"/>
    <property type="match status" value="1"/>
</dbReference>
<dbReference type="OrthoDB" id="6415470at2759"/>
<sequence length="412" mass="48077">MNQLKNLMYICKRGYKSRGPQRISIPKILRDVGDSKTERTLYPDIKDTDIKIDEDYTDPDFNEPDFTLAHKSYDEHMRESYVEKQKLKGRIVAQKLFKSDDPNFVTWAERELMRKLHLKDSDEWSPEQLSESFPALPRTIKKLLKSKWLPRSTESVVNYDEKVVENWNQFKAGNLNLDPQLAKHLEKFKGRKINAEELKKIAENFVRPPRVFPKPKSKFFTSIVQDYIEATKDKDDNDPPKITDGKNKIKKKSIVDMTLFLSSNKFNKKEKYKTYDKFLEENVSDVVGKQNLNLEEQLLVNEYKEQKNRASVSDRSITHVSVENEESSVEVSNKPAEVQVTNVPVPKFDINESSMETGILEWKKKELGTDDNHPRFIKVPRKKANSGVTFKVKDCYYDSDGEFMYKIPGLRS</sequence>
<gene>
    <name evidence="1" type="ORF">HICCMSTLAB_LOCUS4853</name>
</gene>
<keyword evidence="2" id="KW-1185">Reference proteome</keyword>
<dbReference type="EMBL" id="CAJNRD030001119">
    <property type="protein sequence ID" value="CAG5088457.1"/>
    <property type="molecule type" value="Genomic_DNA"/>
</dbReference>
<comment type="caution">
    <text evidence="1">The sequence shown here is derived from an EMBL/GenBank/DDBJ whole genome shotgun (WGS) entry which is preliminary data.</text>
</comment>
<dbReference type="AlphaFoldDB" id="A0A8J2MIV2"/>
<evidence type="ECO:0000313" key="2">
    <source>
        <dbReference type="Proteomes" id="UP000786811"/>
    </source>
</evidence>
<reference evidence="1" key="1">
    <citation type="submission" date="2021-04" db="EMBL/GenBank/DDBJ databases">
        <authorList>
            <person name="Chebbi M.A.C M."/>
        </authorList>
    </citation>
    <scope>NUCLEOTIDE SEQUENCE</scope>
</reference>
<name>A0A8J2MIV2_COTCN</name>
<evidence type="ECO:0000313" key="1">
    <source>
        <dbReference type="EMBL" id="CAG5088457.1"/>
    </source>
</evidence>
<dbReference type="PANTHER" id="PTHR13475:SF3">
    <property type="entry name" value="NEUGRIN"/>
    <property type="match status" value="1"/>
</dbReference>
<evidence type="ECO:0008006" key="3">
    <source>
        <dbReference type="Google" id="ProtNLM"/>
    </source>
</evidence>
<protein>
    <recommendedName>
        <fullName evidence="3">Neurite outgrowth-associated protein</fullName>
    </recommendedName>
</protein>
<dbReference type="InterPro" id="IPR010487">
    <property type="entry name" value="NGRN/Rrg9"/>
</dbReference>
<proteinExistence type="predicted"/>
<dbReference type="GO" id="GO:0005634">
    <property type="term" value="C:nucleus"/>
    <property type="evidence" value="ECO:0007669"/>
    <property type="project" value="TreeGrafter"/>
</dbReference>